<organism evidence="14 15">
    <name type="scientific">Candidatus Limisoma faecipullorum</name>
    <dbReference type="NCBI Taxonomy" id="2840854"/>
    <lineage>
        <taxon>Bacteria</taxon>
        <taxon>Pseudomonadati</taxon>
        <taxon>Bacteroidota</taxon>
        <taxon>Bacteroidia</taxon>
        <taxon>Bacteroidales</taxon>
        <taxon>Candidatus Limisoma</taxon>
    </lineage>
</organism>
<dbReference type="PANTHER" id="PTHR42776">
    <property type="entry name" value="SERINE PEPTIDASE S9 FAMILY MEMBER"/>
    <property type="match status" value="1"/>
</dbReference>
<dbReference type="InterPro" id="IPR002469">
    <property type="entry name" value="Peptidase_S9B_N"/>
</dbReference>
<feature type="signal peptide" evidence="11">
    <location>
        <begin position="1"/>
        <end position="23"/>
    </location>
</feature>
<comment type="similarity">
    <text evidence="2">Belongs to the peptidase S9C family.</text>
</comment>
<dbReference type="GO" id="GO:0008239">
    <property type="term" value="F:dipeptidyl-peptidase activity"/>
    <property type="evidence" value="ECO:0007669"/>
    <property type="project" value="UniProtKB-ARBA"/>
</dbReference>
<evidence type="ECO:0000313" key="15">
    <source>
        <dbReference type="Proteomes" id="UP000823598"/>
    </source>
</evidence>
<evidence type="ECO:0000256" key="6">
    <source>
        <dbReference type="ARBA" id="ARBA00022729"/>
    </source>
</evidence>
<keyword evidence="9" id="KW-0720">Serine protease</keyword>
<dbReference type="GO" id="GO:0004177">
    <property type="term" value="F:aminopeptidase activity"/>
    <property type="evidence" value="ECO:0007669"/>
    <property type="project" value="UniProtKB-KW"/>
</dbReference>
<keyword evidence="6 11" id="KW-0732">Signal</keyword>
<keyword evidence="5" id="KW-0645">Protease</keyword>
<dbReference type="Pfam" id="PF00326">
    <property type="entry name" value="Peptidase_S9"/>
    <property type="match status" value="1"/>
</dbReference>
<evidence type="ECO:0000313" key="14">
    <source>
        <dbReference type="EMBL" id="MBO8475545.1"/>
    </source>
</evidence>
<dbReference type="PANTHER" id="PTHR42776:SF13">
    <property type="entry name" value="DIPEPTIDYL-PEPTIDASE 5"/>
    <property type="match status" value="1"/>
</dbReference>
<comment type="caution">
    <text evidence="14">The sequence shown here is derived from an EMBL/GenBank/DDBJ whole genome shotgun (WGS) entry which is preliminary data.</text>
</comment>
<evidence type="ECO:0000256" key="11">
    <source>
        <dbReference type="SAM" id="SignalP"/>
    </source>
</evidence>
<dbReference type="InterPro" id="IPR011042">
    <property type="entry name" value="6-blade_b-propeller_TolB-like"/>
</dbReference>
<evidence type="ECO:0000256" key="8">
    <source>
        <dbReference type="ARBA" id="ARBA00022801"/>
    </source>
</evidence>
<dbReference type="GO" id="GO:0042597">
    <property type="term" value="C:periplasmic space"/>
    <property type="evidence" value="ECO:0007669"/>
    <property type="project" value="UniProtKB-SubCell"/>
</dbReference>
<gene>
    <name evidence="14" type="ORF">IAB88_00970</name>
</gene>
<dbReference type="Pfam" id="PF00930">
    <property type="entry name" value="DPPIV_N"/>
    <property type="match status" value="1"/>
</dbReference>
<dbReference type="GO" id="GO:0042277">
    <property type="term" value="F:peptide binding"/>
    <property type="evidence" value="ECO:0007669"/>
    <property type="project" value="UniProtKB-ARBA"/>
</dbReference>
<keyword evidence="4" id="KW-0031">Aminopeptidase</keyword>
<dbReference type="InterPro" id="IPR029058">
    <property type="entry name" value="AB_hydrolase_fold"/>
</dbReference>
<keyword evidence="8" id="KW-0378">Hydrolase</keyword>
<evidence type="ECO:0000256" key="9">
    <source>
        <dbReference type="ARBA" id="ARBA00022825"/>
    </source>
</evidence>
<dbReference type="Gene3D" id="2.120.10.30">
    <property type="entry name" value="TolB, C-terminal domain"/>
    <property type="match status" value="2"/>
</dbReference>
<name>A0A9D9INJ0_9BACT</name>
<evidence type="ECO:0000259" key="13">
    <source>
        <dbReference type="Pfam" id="PF00930"/>
    </source>
</evidence>
<dbReference type="SUPFAM" id="SSF82171">
    <property type="entry name" value="DPP6 N-terminal domain-like"/>
    <property type="match status" value="1"/>
</dbReference>
<accession>A0A9D9INJ0</accession>
<proteinExistence type="inferred from homology"/>
<reference evidence="14" key="2">
    <citation type="journal article" date="2021" name="PeerJ">
        <title>Extensive microbial diversity within the chicken gut microbiome revealed by metagenomics and culture.</title>
        <authorList>
            <person name="Gilroy R."/>
            <person name="Ravi A."/>
            <person name="Getino M."/>
            <person name="Pursley I."/>
            <person name="Horton D.L."/>
            <person name="Alikhan N.F."/>
            <person name="Baker D."/>
            <person name="Gharbi K."/>
            <person name="Hall N."/>
            <person name="Watson M."/>
            <person name="Adriaenssens E.M."/>
            <person name="Foster-Nyarko E."/>
            <person name="Jarju S."/>
            <person name="Secka A."/>
            <person name="Antonio M."/>
            <person name="Oren A."/>
            <person name="Chaudhuri R.R."/>
            <person name="La Ragione R."/>
            <person name="Hildebrand F."/>
            <person name="Pallen M.J."/>
        </authorList>
    </citation>
    <scope>NUCLEOTIDE SEQUENCE</scope>
    <source>
        <strain evidence="14">6919</strain>
    </source>
</reference>
<evidence type="ECO:0000256" key="7">
    <source>
        <dbReference type="ARBA" id="ARBA00022764"/>
    </source>
</evidence>
<dbReference type="GO" id="GO:0006508">
    <property type="term" value="P:proteolysis"/>
    <property type="evidence" value="ECO:0007669"/>
    <property type="project" value="UniProtKB-KW"/>
</dbReference>
<reference evidence="14" key="1">
    <citation type="submission" date="2020-10" db="EMBL/GenBank/DDBJ databases">
        <authorList>
            <person name="Gilroy R."/>
        </authorList>
    </citation>
    <scope>NUCLEOTIDE SEQUENCE</scope>
    <source>
        <strain evidence="14">6919</strain>
    </source>
</reference>
<evidence type="ECO:0000256" key="2">
    <source>
        <dbReference type="ARBA" id="ARBA00010040"/>
    </source>
</evidence>
<comment type="subunit">
    <text evidence="3">Homodimer.</text>
</comment>
<feature type="domain" description="Dipeptidylpeptidase IV N-terminal" evidence="13">
    <location>
        <begin position="240"/>
        <end position="379"/>
    </location>
</feature>
<sequence length="697" mass="78734">MNLTKTTIIMASLLATTGNAVSASETAEIISRPSFEVKDGKFTPELIEAFGQVGNPQLSPDKKKLLYSVTFTSIAANKGNTELWVMDIDGKNNKQITTTTESEANAVWLNGGKQIAFLYKADNGLQLFVMDADGTNRKQISSVEKGLGGFAFSPDEKKVLFISNVKYGKTVTDCYPDLDKANAFIVDDLMYKHWDEWVTEIPHPFIADYDGEKLTGITDIMEGEPYESPMKPFGGMESLAWTPDSKGVVYVSRKKTGKEYSLSTNSDLYLYDIATKQTKNLTEGMMGYDTNPVFSPKGDKLAWLSMERDGYESDKNRIYVMDMQSGEKTDLTSDWDYTVNTIAWAPDSKSIYFIAPYHGPSPIFQIDLKTKKVETIAAQMCDYASVTPVDSKKLIALRHSLLYPNEIFMVGKDYEQQLTNVNTDLLSQLDPVTVEKHLVPTTDGKEMLTWVLLPPNFDKNKKYPAILYCQGGPQQAVSQFWSSRWNLRLMASQGYVIIAPNRRGLPGFGTEWNEQISGDYGGQNMKDYFAAVDYMKEKSYIDKDHIGATGASYGGFSVYWLAGHHEKRFAALLAHAGIFNTEAQYLETEEMWFANWDFGGAPWDKNNAIAQRTYANSPHKFVDKWTAPIMITVGEKDYRILASQGMMAFNAAQLRGIPSHMLVFPDENHWILKPQNALLWQREFFKWFDKWLKNDNK</sequence>
<dbReference type="InterPro" id="IPR001375">
    <property type="entry name" value="Peptidase_S9_cat"/>
</dbReference>
<evidence type="ECO:0000256" key="4">
    <source>
        <dbReference type="ARBA" id="ARBA00022438"/>
    </source>
</evidence>
<dbReference type="Proteomes" id="UP000823598">
    <property type="component" value="Unassembled WGS sequence"/>
</dbReference>
<comment type="subcellular location">
    <subcellularLocation>
        <location evidence="1">Periplasm</location>
    </subcellularLocation>
</comment>
<dbReference type="FunFam" id="2.120.10.30:FF:000079">
    <property type="entry name" value="S9 family peptidase"/>
    <property type="match status" value="1"/>
</dbReference>
<evidence type="ECO:0000256" key="5">
    <source>
        <dbReference type="ARBA" id="ARBA00022670"/>
    </source>
</evidence>
<dbReference type="FunFam" id="3.40.50.1820:FF:000028">
    <property type="entry name" value="S9 family peptidase"/>
    <property type="match status" value="1"/>
</dbReference>
<dbReference type="GO" id="GO:0004252">
    <property type="term" value="F:serine-type endopeptidase activity"/>
    <property type="evidence" value="ECO:0007669"/>
    <property type="project" value="TreeGrafter"/>
</dbReference>
<dbReference type="SUPFAM" id="SSF53474">
    <property type="entry name" value="alpha/beta-Hydrolases"/>
    <property type="match status" value="1"/>
</dbReference>
<dbReference type="GO" id="GO:0043171">
    <property type="term" value="P:peptide catabolic process"/>
    <property type="evidence" value="ECO:0007669"/>
    <property type="project" value="UniProtKB-ARBA"/>
</dbReference>
<evidence type="ECO:0000259" key="12">
    <source>
        <dbReference type="Pfam" id="PF00326"/>
    </source>
</evidence>
<keyword evidence="7" id="KW-0574">Periplasm</keyword>
<dbReference type="Gene3D" id="3.40.50.1820">
    <property type="entry name" value="alpha/beta hydrolase"/>
    <property type="match status" value="1"/>
</dbReference>
<evidence type="ECO:0000256" key="1">
    <source>
        <dbReference type="ARBA" id="ARBA00004418"/>
    </source>
</evidence>
<evidence type="ECO:0000256" key="10">
    <source>
        <dbReference type="ARBA" id="ARBA00070574"/>
    </source>
</evidence>
<feature type="chain" id="PRO_5039111025" description="Dipeptidyl-peptidase 5" evidence="11">
    <location>
        <begin position="24"/>
        <end position="697"/>
    </location>
</feature>
<dbReference type="EMBL" id="JADIMC010000013">
    <property type="protein sequence ID" value="MBO8475545.1"/>
    <property type="molecule type" value="Genomic_DNA"/>
</dbReference>
<dbReference type="AlphaFoldDB" id="A0A9D9INJ0"/>
<evidence type="ECO:0000256" key="3">
    <source>
        <dbReference type="ARBA" id="ARBA00011738"/>
    </source>
</evidence>
<protein>
    <recommendedName>
        <fullName evidence="10">Dipeptidyl-peptidase 5</fullName>
    </recommendedName>
</protein>
<feature type="domain" description="Peptidase S9 prolyl oligopeptidase catalytic" evidence="12">
    <location>
        <begin position="481"/>
        <end position="694"/>
    </location>
</feature>